<reference evidence="2 3" key="1">
    <citation type="journal article" date="2017" name="Front. Genet.">
        <title>Draft sequencing of the heterozygous diploid genome of Satsuma (Citrus unshiu Marc.) using a hybrid assembly approach.</title>
        <authorList>
            <person name="Shimizu T."/>
            <person name="Tanizawa Y."/>
            <person name="Mochizuki T."/>
            <person name="Nagasaki H."/>
            <person name="Yoshioka T."/>
            <person name="Toyoda A."/>
            <person name="Fujiyama A."/>
            <person name="Kaminuma E."/>
            <person name="Nakamura Y."/>
        </authorList>
    </citation>
    <scope>NUCLEOTIDE SEQUENCE [LARGE SCALE GENOMIC DNA]</scope>
    <source>
        <strain evidence="3">cv. Miyagawa wase</strain>
    </source>
</reference>
<sequence length="88" mass="9094">MTGIHVMVTGKVGIEASCLAQSNEGSGSNLQLLVAVAGGMARNWRNGQGQVKSGQSGGGGILQDKWSDIPEHDGKFSNKGSNDFGMQC</sequence>
<dbReference type="Proteomes" id="UP000236630">
    <property type="component" value="Unassembled WGS sequence"/>
</dbReference>
<evidence type="ECO:0000313" key="3">
    <source>
        <dbReference type="Proteomes" id="UP000236630"/>
    </source>
</evidence>
<dbReference type="AlphaFoldDB" id="A0A2H5QFK5"/>
<evidence type="ECO:0000256" key="1">
    <source>
        <dbReference type="SAM" id="MobiDB-lite"/>
    </source>
</evidence>
<keyword evidence="3" id="KW-1185">Reference proteome</keyword>
<protein>
    <submittedName>
        <fullName evidence="2">Uncharacterized protein</fullName>
    </submittedName>
</protein>
<comment type="caution">
    <text evidence="2">The sequence shown here is derived from an EMBL/GenBank/DDBJ whole genome shotgun (WGS) entry which is preliminary data.</text>
</comment>
<name>A0A2H5QFK5_CITUN</name>
<evidence type="ECO:0000313" key="2">
    <source>
        <dbReference type="EMBL" id="GAY63410.1"/>
    </source>
</evidence>
<dbReference type="EMBL" id="BDQV01000352">
    <property type="protein sequence ID" value="GAY63410.1"/>
    <property type="molecule type" value="Genomic_DNA"/>
</dbReference>
<feature type="region of interest" description="Disordered" evidence="1">
    <location>
        <begin position="46"/>
        <end position="88"/>
    </location>
</feature>
<organism evidence="2 3">
    <name type="scientific">Citrus unshiu</name>
    <name type="common">Satsuma mandarin</name>
    <name type="synonym">Citrus nobilis var. unshiu</name>
    <dbReference type="NCBI Taxonomy" id="55188"/>
    <lineage>
        <taxon>Eukaryota</taxon>
        <taxon>Viridiplantae</taxon>
        <taxon>Streptophyta</taxon>
        <taxon>Embryophyta</taxon>
        <taxon>Tracheophyta</taxon>
        <taxon>Spermatophyta</taxon>
        <taxon>Magnoliopsida</taxon>
        <taxon>eudicotyledons</taxon>
        <taxon>Gunneridae</taxon>
        <taxon>Pentapetalae</taxon>
        <taxon>rosids</taxon>
        <taxon>malvids</taxon>
        <taxon>Sapindales</taxon>
        <taxon>Rutaceae</taxon>
        <taxon>Aurantioideae</taxon>
        <taxon>Citrus</taxon>
    </lineage>
</organism>
<feature type="compositionally biased region" description="Basic and acidic residues" evidence="1">
    <location>
        <begin position="65"/>
        <end position="76"/>
    </location>
</feature>
<proteinExistence type="predicted"/>
<accession>A0A2H5QFK5</accession>
<gene>
    <name evidence="2" type="ORF">CUMW_225340</name>
</gene>